<gene>
    <name evidence="4" type="ORF">GmarT_40890</name>
</gene>
<keyword evidence="5" id="KW-1185">Reference proteome</keyword>
<evidence type="ECO:0000256" key="1">
    <source>
        <dbReference type="SAM" id="MobiDB-lite"/>
    </source>
</evidence>
<evidence type="ECO:0000259" key="2">
    <source>
        <dbReference type="Pfam" id="PF26381"/>
    </source>
</evidence>
<dbReference type="InterPro" id="IPR058747">
    <property type="entry name" value="PglY_C"/>
</dbReference>
<sequence>MTLIKELIDIPERVQKGDFVLKLSEDIDRPDVVLDHYVVTPELATCFDSALSFIGNSVQNRSSKASYLHGSFGSGKSHFMAVLHLILQGNTAARSIPELAAVIQKHNAWLGGKKFLLVPYHMIGAHDMESGILGNYVDFMRRTHPEAPTPPVYLSASLIEQAQNERENYGDEPFFKRLNNDQGASSGGWGDLESVWTAESFEAAAAADPDSEPHLKLVSTLLKTVASSHAEVVSQRGGNFVRFDKGLSLMSQHAHSLGYDALILFLDELILWLATQSADLSFVRSEAAKLTNLVEAQSAERPIPLISFVARQRDLRELVGDHVPGAEKLSFSDSLDWQQGRFDTITLEDRNLPAIASKRVLRCKNDSARRELNAAFDKTARIKDNVMNILLTHEGNQEMFRQVYPFSPALVQTLIGVSSVLQRERTALKVMLQLLVDHRETLELGELIPVGDLFDVVAHGDEAFSPEMGIHFDNAKRLYHLKLLPLLEKEHNIHHEDLEDLPYNDPTRKAFRNDDRLIKTLLLSALVPNVESLRALNAEKLAALNHGTIKTPIPGKEAAEVLRRFKHWSGSVGEIRLGDESNPTITVQLSGVDTESIIEQVRREDNQGNRSRLIRQILFEQLGIQGEGQFEQFHEFTWRNTKRVCNVLFRNIRELPDSSLDNESADWKLVIDFPFDEPGHGPRDDLSTLQRFMQSHPEGSRTLCWVPSFFTADSQKDVGMLYLLDFLMTGERFSEYSSHLSPQDRQSAKTILESQRNQLRQRVKNNLDAAYGLDRHASESIDSTHDLELNEHYASLKPGFTPQPPVAANLSGAMENLLSQALEHEFPAAPLFEGEIKKSTLNKVYELILPATQTTDGRLAIDKTLRPLLRQIAVPLQLGEMGIDATHFVLGHHWKSHFSKKSAETGSEQSVTQLRKWIDDPKPMGLPKEAQNLVILIYAAQTSWTPFLHGAPFEATIANLPDACELRPISLPTENEWQRAQALAASLFGYSGSSLLSAGNVNSLSEACQSKAVETRKACQSYCQNLKQHMTDLEITAESTDRMQTAVASQILIENLSTAKPEEIVSLLAEATIVTSETAMGECISKAARLEGQLNATNWESFELLQKLPPNFHSASKQILVDLKETMMSDEHVLDLGPALNTAQARAMRLVSQAIETPPTPEGETTTAETPTDNDSPPLPTSGAAAQIIDQGTKQGLTLSAAEEILSELKARLKPAQQARVNVSWVIEEGGSQK</sequence>
<feature type="compositionally biased region" description="Low complexity" evidence="1">
    <location>
        <begin position="1162"/>
        <end position="1171"/>
    </location>
</feature>
<evidence type="ECO:0008006" key="6">
    <source>
        <dbReference type="Google" id="ProtNLM"/>
    </source>
</evidence>
<dbReference type="Pfam" id="PF26382">
    <property type="entry name" value="BREX_PglY_6th"/>
    <property type="match status" value="1"/>
</dbReference>
<name>A0ABX5YRL3_9PLAN</name>
<evidence type="ECO:0000259" key="3">
    <source>
        <dbReference type="Pfam" id="PF26382"/>
    </source>
</evidence>
<feature type="domain" description="ATPase PglY 5th" evidence="2">
    <location>
        <begin position="840"/>
        <end position="939"/>
    </location>
</feature>
<organism evidence="4 5">
    <name type="scientific">Gimesia maris</name>
    <dbReference type="NCBI Taxonomy" id="122"/>
    <lineage>
        <taxon>Bacteria</taxon>
        <taxon>Pseudomonadati</taxon>
        <taxon>Planctomycetota</taxon>
        <taxon>Planctomycetia</taxon>
        <taxon>Planctomycetales</taxon>
        <taxon>Planctomycetaceae</taxon>
        <taxon>Gimesia</taxon>
    </lineage>
</organism>
<reference evidence="4 5" key="1">
    <citation type="submission" date="2019-08" db="EMBL/GenBank/DDBJ databases">
        <title>Deep-cultivation of Planctomycetes and their phenomic and genomic characterization uncovers novel biology.</title>
        <authorList>
            <person name="Wiegand S."/>
            <person name="Jogler M."/>
            <person name="Boedeker C."/>
            <person name="Pinto D."/>
            <person name="Vollmers J."/>
            <person name="Rivas-Marin E."/>
            <person name="Kohn T."/>
            <person name="Peeters S.H."/>
            <person name="Heuer A."/>
            <person name="Rast P."/>
            <person name="Oberbeckmann S."/>
            <person name="Bunk B."/>
            <person name="Jeske O."/>
            <person name="Meyerdierks A."/>
            <person name="Storesund J.E."/>
            <person name="Kallscheuer N."/>
            <person name="Luecker S."/>
            <person name="Lage O.M."/>
            <person name="Pohl T."/>
            <person name="Merkel B.J."/>
            <person name="Hornburger P."/>
            <person name="Mueller R.-W."/>
            <person name="Bruemmer F."/>
            <person name="Labrenz M."/>
            <person name="Spormann A.M."/>
            <person name="Op den Camp H."/>
            <person name="Overmann J."/>
            <person name="Amann R."/>
            <person name="Jetten M.S.M."/>
            <person name="Mascher T."/>
            <person name="Medema M.H."/>
            <person name="Devos D.P."/>
            <person name="Kaster A.-K."/>
            <person name="Ovreas L."/>
            <person name="Rohde M."/>
            <person name="Galperin M.Y."/>
            <person name="Jogler C."/>
        </authorList>
    </citation>
    <scope>NUCLEOTIDE SEQUENCE [LARGE SCALE GENOMIC DNA]</scope>
    <source>
        <strain evidence="4 5">DSM 8797</strain>
    </source>
</reference>
<dbReference type="GeneID" id="98648574"/>
<feature type="domain" description="ATPase PglY C-terminal" evidence="3">
    <location>
        <begin position="983"/>
        <end position="1154"/>
    </location>
</feature>
<protein>
    <recommendedName>
        <fullName evidence="6">Phage resistance protein</fullName>
    </recommendedName>
</protein>
<evidence type="ECO:0000313" key="5">
    <source>
        <dbReference type="Proteomes" id="UP000322887"/>
    </source>
</evidence>
<evidence type="ECO:0000313" key="4">
    <source>
        <dbReference type="EMBL" id="QEG18203.1"/>
    </source>
</evidence>
<dbReference type="Proteomes" id="UP000322887">
    <property type="component" value="Chromosome"/>
</dbReference>
<feature type="region of interest" description="Disordered" evidence="1">
    <location>
        <begin position="1154"/>
        <end position="1184"/>
    </location>
</feature>
<proteinExistence type="predicted"/>
<dbReference type="Pfam" id="PF26381">
    <property type="entry name" value="BREX_PglY_5th"/>
    <property type="match status" value="1"/>
</dbReference>
<dbReference type="RefSeq" id="WP_002646768.1">
    <property type="nucleotide sequence ID" value="NZ_CP042910.1"/>
</dbReference>
<accession>A0ABX5YRL3</accession>
<dbReference type="EMBL" id="CP042910">
    <property type="protein sequence ID" value="QEG18203.1"/>
    <property type="molecule type" value="Genomic_DNA"/>
</dbReference>
<dbReference type="InterPro" id="IPR058748">
    <property type="entry name" value="PglY_5th"/>
</dbReference>